<keyword evidence="5" id="KW-1185">Reference proteome</keyword>
<feature type="compositionally biased region" description="Basic and acidic residues" evidence="2">
    <location>
        <begin position="223"/>
        <end position="253"/>
    </location>
</feature>
<sequence length="366" mass="40114">MVVEFIDSMAASNSRSGVMQRRGCQQSYQQLEQDLARLNSAGCGSKHPPSGEELLSVKDATRRKKVNRTAKLKQCKLDARREQWLSKCSQGGVTRTEQTRVSMSQPASAGTATAAEGNIPKKDVALRNLPQYSGDEDPQGGGEQKQETGNRWSSSEASKSRSNSSCASSSYNGSGSEDNDESHDAEDDWETAFDALHIQSPTLEPETPHEGPSLGQMQHSEVKELDDMKSSGAHVDHDPDHLQGAHLKPEYKYKNSGYGGRRGNGWRAWRPDDVSRPPSLPRLTKQHTFPGPQNGGNSHGWGGMHGNMWGPPSTPSFCPICTEELDMTDSSYIPCSCGFQLCLFCYHRISSDDGRCPGCRKAYNSE</sequence>
<keyword evidence="1" id="KW-0863">Zinc-finger</keyword>
<feature type="domain" description="RING-type" evidence="3">
    <location>
        <begin position="318"/>
        <end position="360"/>
    </location>
</feature>
<organism evidence="4 5">
    <name type="scientific">Sphagnum troendelagicum</name>
    <dbReference type="NCBI Taxonomy" id="128251"/>
    <lineage>
        <taxon>Eukaryota</taxon>
        <taxon>Viridiplantae</taxon>
        <taxon>Streptophyta</taxon>
        <taxon>Embryophyta</taxon>
        <taxon>Bryophyta</taxon>
        <taxon>Sphagnophytina</taxon>
        <taxon>Sphagnopsida</taxon>
        <taxon>Sphagnales</taxon>
        <taxon>Sphagnaceae</taxon>
        <taxon>Sphagnum</taxon>
    </lineage>
</organism>
<reference evidence="4" key="1">
    <citation type="submission" date="2024-02" db="EMBL/GenBank/DDBJ databases">
        <authorList>
            <consortium name="ELIXIR-Norway"/>
            <consortium name="Elixir Norway"/>
        </authorList>
    </citation>
    <scope>NUCLEOTIDE SEQUENCE</scope>
</reference>
<evidence type="ECO:0000256" key="1">
    <source>
        <dbReference type="PROSITE-ProRule" id="PRU00175"/>
    </source>
</evidence>
<proteinExistence type="predicted"/>
<accession>A0ABP0U599</accession>
<evidence type="ECO:0000313" key="5">
    <source>
        <dbReference type="Proteomes" id="UP001497512"/>
    </source>
</evidence>
<name>A0ABP0U599_9BRYO</name>
<dbReference type="EMBL" id="OZ019910">
    <property type="protein sequence ID" value="CAK9210733.1"/>
    <property type="molecule type" value="Genomic_DNA"/>
</dbReference>
<dbReference type="Pfam" id="PF14570">
    <property type="entry name" value="zf-RING_4"/>
    <property type="match status" value="1"/>
</dbReference>
<feature type="compositionally biased region" description="Polar residues" evidence="2">
    <location>
        <begin position="88"/>
        <end position="111"/>
    </location>
</feature>
<dbReference type="PANTHER" id="PTHR12603:SF0">
    <property type="entry name" value="CCR4-NOT TRANSCRIPTION COMPLEX SUBUNIT 4"/>
    <property type="match status" value="1"/>
</dbReference>
<dbReference type="SUPFAM" id="SSF57850">
    <property type="entry name" value="RING/U-box"/>
    <property type="match status" value="1"/>
</dbReference>
<protein>
    <recommendedName>
        <fullName evidence="3">RING-type domain-containing protein</fullName>
    </recommendedName>
</protein>
<feature type="region of interest" description="Disordered" evidence="2">
    <location>
        <begin position="40"/>
        <end position="60"/>
    </location>
</feature>
<feature type="region of interest" description="Disordered" evidence="2">
    <location>
        <begin position="223"/>
        <end position="293"/>
    </location>
</feature>
<dbReference type="InterPro" id="IPR039515">
    <property type="entry name" value="NOT4_mRING-HC-C4C4"/>
</dbReference>
<dbReference type="Proteomes" id="UP001497512">
    <property type="component" value="Chromosome 18"/>
</dbReference>
<feature type="region of interest" description="Disordered" evidence="2">
    <location>
        <begin position="88"/>
        <end position="185"/>
    </location>
</feature>
<gene>
    <name evidence="4" type="ORF">CSSPTR1EN2_LOCUS10307</name>
</gene>
<evidence type="ECO:0000259" key="3">
    <source>
        <dbReference type="PROSITE" id="PS50089"/>
    </source>
</evidence>
<feature type="compositionally biased region" description="Low complexity" evidence="2">
    <location>
        <begin position="153"/>
        <end position="176"/>
    </location>
</feature>
<dbReference type="InterPro" id="IPR039780">
    <property type="entry name" value="Mot2"/>
</dbReference>
<feature type="non-terminal residue" evidence="4">
    <location>
        <position position="366"/>
    </location>
</feature>
<keyword evidence="1" id="KW-0862">Zinc</keyword>
<evidence type="ECO:0000313" key="4">
    <source>
        <dbReference type="EMBL" id="CAK9210733.1"/>
    </source>
</evidence>
<keyword evidence="1" id="KW-0479">Metal-binding</keyword>
<dbReference type="PROSITE" id="PS50089">
    <property type="entry name" value="ZF_RING_2"/>
    <property type="match status" value="1"/>
</dbReference>
<dbReference type="PANTHER" id="PTHR12603">
    <property type="entry name" value="CCR4-NOT TRANSCRIPTION COMPLEX RELATED"/>
    <property type="match status" value="1"/>
</dbReference>
<evidence type="ECO:0000256" key="2">
    <source>
        <dbReference type="SAM" id="MobiDB-lite"/>
    </source>
</evidence>
<dbReference type="Gene3D" id="3.30.40.10">
    <property type="entry name" value="Zinc/RING finger domain, C3HC4 (zinc finger)"/>
    <property type="match status" value="1"/>
</dbReference>
<dbReference type="InterPro" id="IPR013083">
    <property type="entry name" value="Znf_RING/FYVE/PHD"/>
</dbReference>
<dbReference type="CDD" id="cd16618">
    <property type="entry name" value="mRING-HC-C4C4_CNOT4"/>
    <property type="match status" value="1"/>
</dbReference>
<dbReference type="InterPro" id="IPR001841">
    <property type="entry name" value="Znf_RING"/>
</dbReference>